<name>A0A8J6NU94_9BACT</name>
<comment type="caution">
    <text evidence="2">The sequence shown here is derived from an EMBL/GenBank/DDBJ whole genome shotgun (WGS) entry which is preliminary data.</text>
</comment>
<dbReference type="PROSITE" id="PS51833">
    <property type="entry name" value="HDOD"/>
    <property type="match status" value="1"/>
</dbReference>
<dbReference type="EMBL" id="JACNJH010000088">
    <property type="protein sequence ID" value="MBC8360406.1"/>
    <property type="molecule type" value="Genomic_DNA"/>
</dbReference>
<dbReference type="AlphaFoldDB" id="A0A8J6NU94"/>
<evidence type="ECO:0000313" key="2">
    <source>
        <dbReference type="EMBL" id="MBC8360406.1"/>
    </source>
</evidence>
<reference evidence="2 3" key="1">
    <citation type="submission" date="2020-08" db="EMBL/GenBank/DDBJ databases">
        <title>Bridging the membrane lipid divide: bacteria of the FCB group superphylum have the potential to synthesize archaeal ether lipids.</title>
        <authorList>
            <person name="Villanueva L."/>
            <person name="Von Meijenfeldt F.A.B."/>
            <person name="Westbye A.B."/>
            <person name="Yadav S."/>
            <person name="Hopmans E.C."/>
            <person name="Dutilh B.E."/>
            <person name="Sinninghe Damste J.S."/>
        </authorList>
    </citation>
    <scope>NUCLEOTIDE SEQUENCE [LARGE SCALE GENOMIC DNA]</scope>
    <source>
        <strain evidence="2">NIOZ-UU30</strain>
    </source>
</reference>
<dbReference type="Proteomes" id="UP000603434">
    <property type="component" value="Unassembled WGS sequence"/>
</dbReference>
<evidence type="ECO:0000313" key="3">
    <source>
        <dbReference type="Proteomes" id="UP000603434"/>
    </source>
</evidence>
<proteinExistence type="predicted"/>
<dbReference type="Pfam" id="PF08668">
    <property type="entry name" value="HDOD"/>
    <property type="match status" value="1"/>
</dbReference>
<dbReference type="SUPFAM" id="SSF109604">
    <property type="entry name" value="HD-domain/PDEase-like"/>
    <property type="match status" value="1"/>
</dbReference>
<dbReference type="PANTHER" id="PTHR33525">
    <property type="match status" value="1"/>
</dbReference>
<dbReference type="InterPro" id="IPR013976">
    <property type="entry name" value="HDOD"/>
</dbReference>
<sequence>MIVKCLNCPKVFNIPDERLPTGKKVIFPCPDCKGTIELDLRPKSAREGALPAEKKQKEHLTGEALKKKILRNVKELPPMPQTVLKAREIMANPKSDFKELAQLFETDQAIATKILKIANSPYYGYSGKVSSIQRASLVLGHKTLGELITIGGTASLLGHRLEGYGLDAGALWKHSLAVAFGARIIANNKEPALSNDAFTSGLIHDAGKLILDQYIKERWELFEEFMADGQQTFLSAEKKILELD</sequence>
<feature type="domain" description="HDOD" evidence="1">
    <location>
        <begin position="76"/>
        <end position="244"/>
    </location>
</feature>
<organism evidence="2 3">
    <name type="scientific">Candidatus Desulfatibia profunda</name>
    <dbReference type="NCBI Taxonomy" id="2841695"/>
    <lineage>
        <taxon>Bacteria</taxon>
        <taxon>Pseudomonadati</taxon>
        <taxon>Thermodesulfobacteriota</taxon>
        <taxon>Desulfobacteria</taxon>
        <taxon>Desulfobacterales</taxon>
        <taxon>Desulfobacterales incertae sedis</taxon>
        <taxon>Candidatus Desulfatibia</taxon>
    </lineage>
</organism>
<evidence type="ECO:0000259" key="1">
    <source>
        <dbReference type="PROSITE" id="PS51833"/>
    </source>
</evidence>
<protein>
    <submittedName>
        <fullName evidence="2">HDOD domain-containing protein</fullName>
    </submittedName>
</protein>
<feature type="non-terminal residue" evidence="2">
    <location>
        <position position="244"/>
    </location>
</feature>
<dbReference type="PANTHER" id="PTHR33525:SF3">
    <property type="entry name" value="RIBONUCLEASE Y"/>
    <property type="match status" value="1"/>
</dbReference>
<accession>A0A8J6NU94</accession>
<dbReference type="Gene3D" id="1.10.3210.10">
    <property type="entry name" value="Hypothetical protein af1432"/>
    <property type="match status" value="1"/>
</dbReference>
<dbReference type="InterPro" id="IPR052340">
    <property type="entry name" value="RNase_Y/CdgJ"/>
</dbReference>
<gene>
    <name evidence="2" type="ORF">H8E23_03265</name>
</gene>